<dbReference type="EMBL" id="BLLK01000054">
    <property type="protein sequence ID" value="GFH56617.1"/>
    <property type="molecule type" value="Genomic_DNA"/>
</dbReference>
<dbReference type="Proteomes" id="UP001054902">
    <property type="component" value="Unassembled WGS sequence"/>
</dbReference>
<proteinExistence type="predicted"/>
<accession>A0AAD3D303</accession>
<dbReference type="Pfam" id="PF22936">
    <property type="entry name" value="Pol_BBD"/>
    <property type="match status" value="1"/>
</dbReference>
<name>A0AAD3D303_9STRA</name>
<evidence type="ECO:0000259" key="1">
    <source>
        <dbReference type="Pfam" id="PF22936"/>
    </source>
</evidence>
<organism evidence="2 3">
    <name type="scientific">Chaetoceros tenuissimus</name>
    <dbReference type="NCBI Taxonomy" id="426638"/>
    <lineage>
        <taxon>Eukaryota</taxon>
        <taxon>Sar</taxon>
        <taxon>Stramenopiles</taxon>
        <taxon>Ochrophyta</taxon>
        <taxon>Bacillariophyta</taxon>
        <taxon>Coscinodiscophyceae</taxon>
        <taxon>Chaetocerotophycidae</taxon>
        <taxon>Chaetocerotales</taxon>
        <taxon>Chaetocerotaceae</taxon>
        <taxon>Chaetoceros</taxon>
    </lineage>
</organism>
<reference evidence="2 3" key="1">
    <citation type="journal article" date="2021" name="Sci. Rep.">
        <title>The genome of the diatom Chaetoceros tenuissimus carries an ancient integrated fragment of an extant virus.</title>
        <authorList>
            <person name="Hongo Y."/>
            <person name="Kimura K."/>
            <person name="Takaki Y."/>
            <person name="Yoshida Y."/>
            <person name="Baba S."/>
            <person name="Kobayashi G."/>
            <person name="Nagasaki K."/>
            <person name="Hano T."/>
            <person name="Tomaru Y."/>
        </authorList>
    </citation>
    <scope>NUCLEOTIDE SEQUENCE [LARGE SCALE GENOMIC DNA]</scope>
    <source>
        <strain evidence="2 3">NIES-3715</strain>
    </source>
</reference>
<protein>
    <recommendedName>
        <fullName evidence="1">Retrovirus-related Pol polyprotein from transposon TNT 1-94-like beta-barrel domain-containing protein</fullName>
    </recommendedName>
</protein>
<evidence type="ECO:0000313" key="2">
    <source>
        <dbReference type="EMBL" id="GFH56617.1"/>
    </source>
</evidence>
<gene>
    <name evidence="2" type="ORF">CTEN210_13093</name>
</gene>
<feature type="domain" description="Retrovirus-related Pol polyprotein from transposon TNT 1-94-like beta-barrel" evidence="1">
    <location>
        <begin position="331"/>
        <end position="403"/>
    </location>
</feature>
<keyword evidence="3" id="KW-1185">Reference proteome</keyword>
<dbReference type="InterPro" id="IPR054722">
    <property type="entry name" value="PolX-like_BBD"/>
</dbReference>
<comment type="caution">
    <text evidence="2">The sequence shown here is derived from an EMBL/GenBank/DDBJ whole genome shotgun (WGS) entry which is preliminary data.</text>
</comment>
<sequence>MGLLPALFYLNSYLEAVEKGLQTSFYIALWTVTDPILMVTSPGIVFGVALGDLDIDHWLYRLRCLRCSWFACASDVLVRQFLKVAKIYSTLFVARMLFELPSLVDGWFPSTRILSPLLGDQIFLCCWRTLLINQCWKRDRWKRHWDRQRRLHRAMTISSRRALFANTSFRDRVQLERNLREAQEHAAAVAATAAVIAAECNKVDSFYEPLFEAELERLSSLYETSMLAASDEPAHRIQSLLNNIDVLEMHGMLSLFERPQTVRSIHMDEVYRLRDLDNNDELFDQLVEEGMIQPPFSCQDRMLYESIVPLAVVDLKACNAVSIDAKEMPIVIDTGASRSLSPHRSDFTSYRPIKDMAIGGITANSRIAGVGKVRWEVTDQNGLKSVIITEAYHVVDATIRLYSPQFHFREHNAGRLEMDALGISLTLPTPTTPVLSFPFNSFNNLPLMLPSSHPDLQSSLFQSEGHFNLSNLSPFLREVPVVERFNLVKADMEVLDAKERVYAHRSSEGASTIT</sequence>
<dbReference type="AlphaFoldDB" id="A0AAD3D303"/>
<evidence type="ECO:0000313" key="3">
    <source>
        <dbReference type="Proteomes" id="UP001054902"/>
    </source>
</evidence>